<evidence type="ECO:0000259" key="5">
    <source>
        <dbReference type="Pfam" id="PF17034"/>
    </source>
</evidence>
<proteinExistence type="inferred from homology"/>
<dbReference type="InterPro" id="IPR015943">
    <property type="entry name" value="WD40/YVTN_repeat-like_dom_sf"/>
</dbReference>
<keyword evidence="3" id="KW-0677">Repeat</keyword>
<feature type="domain" description="GATOR2 complex protein MIO zinc-ribbon like" evidence="5">
    <location>
        <begin position="814"/>
        <end position="920"/>
    </location>
</feature>
<reference evidence="7 8" key="1">
    <citation type="submission" date="2021-06" db="EMBL/GenBank/DDBJ databases">
        <title>A haploid diamondback moth (Plutella xylostella L.) genome assembly resolves 31 chromosomes and identifies a diamide resistance mutation.</title>
        <authorList>
            <person name="Ward C.M."/>
            <person name="Perry K.D."/>
            <person name="Baker G."/>
            <person name="Powis K."/>
            <person name="Heckel D.G."/>
            <person name="Baxter S.W."/>
        </authorList>
    </citation>
    <scope>NUCLEOTIDE SEQUENCE [LARGE SCALE GENOMIC DNA]</scope>
    <source>
        <strain evidence="7 8">LV</strain>
        <tissue evidence="7">Single pupa</tissue>
    </source>
</reference>
<feature type="region of interest" description="Disordered" evidence="4">
    <location>
        <begin position="293"/>
        <end position="323"/>
    </location>
</feature>
<dbReference type="Pfam" id="PF17034">
    <property type="entry name" value="zinc_ribbon_16"/>
    <property type="match status" value="1"/>
</dbReference>
<dbReference type="InterPro" id="IPR036322">
    <property type="entry name" value="WD40_repeat_dom_sf"/>
</dbReference>
<dbReference type="Gene3D" id="2.130.10.10">
    <property type="entry name" value="YVTN repeat-like/Quinoprotein amine dehydrogenase"/>
    <property type="match status" value="1"/>
</dbReference>
<evidence type="ECO:0000256" key="1">
    <source>
        <dbReference type="ARBA" id="ARBA00009713"/>
    </source>
</evidence>
<dbReference type="InterPro" id="IPR049092">
    <property type="entry name" value="MIOS_a-sol"/>
</dbReference>
<dbReference type="PANTHER" id="PTHR16453:SF9">
    <property type="entry name" value="GATOR COMPLEX PROTEIN MIOS"/>
    <property type="match status" value="1"/>
</dbReference>
<dbReference type="Pfam" id="PF21719">
    <property type="entry name" value="MIOS_a-sol"/>
    <property type="match status" value="1"/>
</dbReference>
<comment type="similarity">
    <text evidence="1">Belongs to the WD repeat mio family.</text>
</comment>
<dbReference type="PANTHER" id="PTHR16453">
    <property type="entry name" value="WD40 DOMAIN-CONTAINING PROTEIN MIO FAMILY MEMBER"/>
    <property type="match status" value="1"/>
</dbReference>
<dbReference type="InterPro" id="IPR037593">
    <property type="entry name" value="MIOS/Sea4"/>
</dbReference>
<sequence>MISGAKYDVLWSPVHTDKFILWGSDITLYEVAPLKDIEKKSTCVKISPSSGATVLASQSAGGVRCVDFSWISGLADPLLALGHTNGQVSLTSLGQNTEQNDLVGKEFLPRYPRLCNSVSWSPTEPGLLAAALDKHRSDHCILLWDVHRGAPATAAGSESSSTPPEAARPLAEMGLSETAHSVSWTHASNRTLIASMNQRSIKIFDLRDLSNKAVTVATTRACYGAAADPLCPWQLASRGDSAVCVWDLRRPERALLTLPQPRPVAKILWCPTRRNLLLSLLRDSSSLRLHDIQQAHSAGRSGDDDEDELSSSPSAVEAVAPTSQTAAPGVVERALAPPAAQPLAGAAWHPAGPRVLAVALNGTLSECVVRERVVARFWPGGVAVGGAGGALRLHPAPRDPAAAMRRRAPQYGLQPELWQNAELAEDEALGTLWHFLSLSRSLVEDGCIRSTDNKHPGVLTVVAGEGGGYRSECVPSLFPDLPHRRVTIYRSAERTRALQLCGWGWGWEQAAAGVERAEAGGQPARAALLAAAHLRLRTALDVLGRASDPAVRVAALAFAGLGEERLWRETVSTAAAALPEPYLRALLHFLAATAPAAAAPAPPAAMDAVLVSLLHSSSVLQLRMILSDYPSEDKSVLMLGTYVKPYTQKNETEMRLEDRVAFACMYLCDTRLQQYLRGLGAALADPPALSGLLLTAPVACCSLYLRGLGAALADPPALSGLLLTGMSPAGVSLIQRWVDATGDVQSAALLAARCLPPAARRADPARHWLAEYRSLLESWKLWYPRCALDTFARAGDDPAAPDQLGGKRQVCVACSYCGKSVAAPPAHARPRPSVARLPPPTANMKQISSCPHCRKPLPRCGVCSLHVGTAAGGAGGAGAHFAGWFTWCVACRHTGHATHLMEWFKTHTECPVSSCTCRCSTLDPPDRP</sequence>
<comment type="caution">
    <text evidence="7">The sequence shown here is derived from an EMBL/GenBank/DDBJ whole genome shotgun (WGS) entry which is preliminary data.</text>
</comment>
<organism evidence="7 8">
    <name type="scientific">Plutella xylostella</name>
    <name type="common">Diamondback moth</name>
    <name type="synonym">Plutella maculipennis</name>
    <dbReference type="NCBI Taxonomy" id="51655"/>
    <lineage>
        <taxon>Eukaryota</taxon>
        <taxon>Metazoa</taxon>
        <taxon>Ecdysozoa</taxon>
        <taxon>Arthropoda</taxon>
        <taxon>Hexapoda</taxon>
        <taxon>Insecta</taxon>
        <taxon>Pterygota</taxon>
        <taxon>Neoptera</taxon>
        <taxon>Endopterygota</taxon>
        <taxon>Lepidoptera</taxon>
        <taxon>Glossata</taxon>
        <taxon>Ditrysia</taxon>
        <taxon>Yponomeutoidea</taxon>
        <taxon>Plutellidae</taxon>
        <taxon>Plutella</taxon>
    </lineage>
</organism>
<evidence type="ECO:0000313" key="8">
    <source>
        <dbReference type="Proteomes" id="UP000823941"/>
    </source>
</evidence>
<gene>
    <name evidence="7" type="ORF">JYU34_005527</name>
</gene>
<dbReference type="EMBL" id="JAHIBW010000008">
    <property type="protein sequence ID" value="KAG7308332.1"/>
    <property type="molecule type" value="Genomic_DNA"/>
</dbReference>
<dbReference type="InterPro" id="IPR031488">
    <property type="entry name" value="Zn_ribbon_mio"/>
</dbReference>
<feature type="domain" description="MIOS-like alpha-solenoid" evidence="6">
    <location>
        <begin position="404"/>
        <end position="593"/>
    </location>
</feature>
<evidence type="ECO:0008006" key="9">
    <source>
        <dbReference type="Google" id="ProtNLM"/>
    </source>
</evidence>
<keyword evidence="2" id="KW-0853">WD repeat</keyword>
<evidence type="ECO:0000256" key="3">
    <source>
        <dbReference type="ARBA" id="ARBA00022737"/>
    </source>
</evidence>
<feature type="compositionally biased region" description="Low complexity" evidence="4">
    <location>
        <begin position="310"/>
        <end position="323"/>
    </location>
</feature>
<evidence type="ECO:0000256" key="2">
    <source>
        <dbReference type="ARBA" id="ARBA00022574"/>
    </source>
</evidence>
<protein>
    <recommendedName>
        <fullName evidence="9">WD repeat protein mio zinc-ribbon like domain-containing protein</fullName>
    </recommendedName>
</protein>
<keyword evidence="8" id="KW-1185">Reference proteome</keyword>
<evidence type="ECO:0000259" key="6">
    <source>
        <dbReference type="Pfam" id="PF21719"/>
    </source>
</evidence>
<dbReference type="CDD" id="cd16691">
    <property type="entry name" value="mRING-H2-C3H3C2_Mio"/>
    <property type="match status" value="1"/>
</dbReference>
<evidence type="ECO:0000313" key="7">
    <source>
        <dbReference type="EMBL" id="KAG7308332.1"/>
    </source>
</evidence>
<dbReference type="SUPFAM" id="SSF50978">
    <property type="entry name" value="WD40 repeat-like"/>
    <property type="match status" value="1"/>
</dbReference>
<dbReference type="Proteomes" id="UP000823941">
    <property type="component" value="Chromosome 8"/>
</dbReference>
<dbReference type="Pfam" id="PF21720">
    <property type="entry name" value="MIOS_WD40"/>
    <property type="match status" value="1"/>
</dbReference>
<evidence type="ECO:0000256" key="4">
    <source>
        <dbReference type="SAM" id="MobiDB-lite"/>
    </source>
</evidence>
<name>A0ABQ7QTG5_PLUXY</name>
<accession>A0ABQ7QTG5</accession>